<dbReference type="EMBL" id="CP041969">
    <property type="protein sequence ID" value="QMV45043.1"/>
    <property type="molecule type" value="Genomic_DNA"/>
</dbReference>
<proteinExistence type="predicted"/>
<gene>
    <name evidence="1" type="ORF">FPL14_16310</name>
</gene>
<organism evidence="1 2">
    <name type="scientific">Cohnella cholangitidis</name>
    <dbReference type="NCBI Taxonomy" id="2598458"/>
    <lineage>
        <taxon>Bacteria</taxon>
        <taxon>Bacillati</taxon>
        <taxon>Bacillota</taxon>
        <taxon>Bacilli</taxon>
        <taxon>Bacillales</taxon>
        <taxon>Paenibacillaceae</taxon>
        <taxon>Cohnella</taxon>
    </lineage>
</organism>
<keyword evidence="2" id="KW-1185">Reference proteome</keyword>
<sequence>MVSAQSAERQRLIAEVRNAEREWKLADWRFQYALGEDQVDYAIYCLEAAEKKLGMLLKEAKWLWKESIPLRGGEGAG</sequence>
<dbReference type="Proteomes" id="UP000515679">
    <property type="component" value="Chromosome"/>
</dbReference>
<reference evidence="1 2" key="1">
    <citation type="submission" date="2019-07" db="EMBL/GenBank/DDBJ databases">
        <authorList>
            <person name="Kim J.K."/>
            <person name="Cheong H.-M."/>
            <person name="Choi Y."/>
            <person name="Hwang K.J."/>
            <person name="Lee S."/>
            <person name="Choi C."/>
        </authorList>
    </citation>
    <scope>NUCLEOTIDE SEQUENCE [LARGE SCALE GENOMIC DNA]</scope>
    <source>
        <strain evidence="1 2">KS 22</strain>
    </source>
</reference>
<accession>A0A7G5C759</accession>
<dbReference type="AlphaFoldDB" id="A0A7G5C759"/>
<evidence type="ECO:0000313" key="1">
    <source>
        <dbReference type="EMBL" id="QMV45043.1"/>
    </source>
</evidence>
<dbReference type="KEGG" id="cchl:FPL14_16310"/>
<name>A0A7G5C759_9BACL</name>
<protein>
    <submittedName>
        <fullName evidence="1">DUF2508 family protein</fullName>
    </submittedName>
</protein>
<evidence type="ECO:0000313" key="2">
    <source>
        <dbReference type="Proteomes" id="UP000515679"/>
    </source>
</evidence>